<dbReference type="Proteomes" id="UP000248423">
    <property type="component" value="Unassembled WGS sequence"/>
</dbReference>
<name>A0A319EFA2_ASPSB</name>
<proteinExistence type="predicted"/>
<dbReference type="OrthoDB" id="4192850at2759"/>
<accession>A0A319EFA2</accession>
<gene>
    <name evidence="1" type="ORF">BO78DRAFT_468154</name>
</gene>
<dbReference type="VEuPathDB" id="FungiDB:BO78DRAFT_468154"/>
<keyword evidence="2" id="KW-1185">Reference proteome</keyword>
<sequence>MPSAQRYRAFLADYDINESALNVPRHLEPIMPDGIRYELNRCLHMAIQVLEARERYRPRFDQMYAERFDYLCSAEGDIYEQHKASVRAILSWTPPMKIPKNMIHLSPFGTEYDLLKYRETIDLVSVEMEAYSAYRSAVQKVEDTINATLAGETHMAFISWLRTGFLREMRKWEDGKMRLHMPDKADIIEDFCRLIRERVEDGDLVADIFSREANE</sequence>
<protein>
    <submittedName>
        <fullName evidence="1">Uncharacterized protein</fullName>
    </submittedName>
</protein>
<evidence type="ECO:0000313" key="1">
    <source>
        <dbReference type="EMBL" id="PYI08907.1"/>
    </source>
</evidence>
<dbReference type="EMBL" id="KZ826331">
    <property type="protein sequence ID" value="PYI08907.1"/>
    <property type="molecule type" value="Genomic_DNA"/>
</dbReference>
<organism evidence="1 2">
    <name type="scientific">Aspergillus sclerotiicarbonarius (strain CBS 121057 / IBT 28362)</name>
    <dbReference type="NCBI Taxonomy" id="1448318"/>
    <lineage>
        <taxon>Eukaryota</taxon>
        <taxon>Fungi</taxon>
        <taxon>Dikarya</taxon>
        <taxon>Ascomycota</taxon>
        <taxon>Pezizomycotina</taxon>
        <taxon>Eurotiomycetes</taxon>
        <taxon>Eurotiomycetidae</taxon>
        <taxon>Eurotiales</taxon>
        <taxon>Aspergillaceae</taxon>
        <taxon>Aspergillus</taxon>
        <taxon>Aspergillus subgen. Circumdati</taxon>
    </lineage>
</organism>
<dbReference type="AlphaFoldDB" id="A0A319EFA2"/>
<dbReference type="STRING" id="1448318.A0A319EFA2"/>
<reference evidence="1 2" key="1">
    <citation type="submission" date="2018-02" db="EMBL/GenBank/DDBJ databases">
        <title>The genomes of Aspergillus section Nigri reveals drivers in fungal speciation.</title>
        <authorList>
            <consortium name="DOE Joint Genome Institute"/>
            <person name="Vesth T.C."/>
            <person name="Nybo J."/>
            <person name="Theobald S."/>
            <person name="Brandl J."/>
            <person name="Frisvad J.C."/>
            <person name="Nielsen K.F."/>
            <person name="Lyhne E.K."/>
            <person name="Kogle M.E."/>
            <person name="Kuo A."/>
            <person name="Riley R."/>
            <person name="Clum A."/>
            <person name="Nolan M."/>
            <person name="Lipzen A."/>
            <person name="Salamov A."/>
            <person name="Henrissat B."/>
            <person name="Wiebenga A."/>
            <person name="De vries R.P."/>
            <person name="Grigoriev I.V."/>
            <person name="Mortensen U.H."/>
            <person name="Andersen M.R."/>
            <person name="Baker S.E."/>
        </authorList>
    </citation>
    <scope>NUCLEOTIDE SEQUENCE [LARGE SCALE GENOMIC DNA]</scope>
    <source>
        <strain evidence="1 2">CBS 121057</strain>
    </source>
</reference>
<evidence type="ECO:0000313" key="2">
    <source>
        <dbReference type="Proteomes" id="UP000248423"/>
    </source>
</evidence>